<dbReference type="GO" id="GO:0009055">
    <property type="term" value="F:electron transfer activity"/>
    <property type="evidence" value="ECO:0007669"/>
    <property type="project" value="InterPro"/>
</dbReference>
<evidence type="ECO:0000313" key="8">
    <source>
        <dbReference type="Proteomes" id="UP000026915"/>
    </source>
</evidence>
<dbReference type="eggNOG" id="ENOG502S4BK">
    <property type="taxonomic scope" value="Eukaryota"/>
</dbReference>
<dbReference type="GO" id="GO:0046872">
    <property type="term" value="F:metal ion binding"/>
    <property type="evidence" value="ECO:0007669"/>
    <property type="project" value="UniProtKB-KW"/>
</dbReference>
<dbReference type="EMBL" id="CM001887">
    <property type="protein sequence ID" value="EOY31105.1"/>
    <property type="molecule type" value="Genomic_DNA"/>
</dbReference>
<dbReference type="SUPFAM" id="SSF49503">
    <property type="entry name" value="Cupredoxins"/>
    <property type="match status" value="1"/>
</dbReference>
<feature type="transmembrane region" description="Helical" evidence="5">
    <location>
        <begin position="88"/>
        <end position="108"/>
    </location>
</feature>
<keyword evidence="5" id="KW-0812">Transmembrane</keyword>
<feature type="compositionally biased region" description="Low complexity" evidence="4">
    <location>
        <begin position="211"/>
        <end position="231"/>
    </location>
</feature>
<keyword evidence="1" id="KW-0479">Metal-binding</keyword>
<dbReference type="STRING" id="3641.A0A061GML2"/>
<evidence type="ECO:0000256" key="3">
    <source>
        <dbReference type="ARBA" id="ARBA00023180"/>
    </source>
</evidence>
<dbReference type="Gene3D" id="2.60.40.420">
    <property type="entry name" value="Cupredoxins - blue copper proteins"/>
    <property type="match status" value="1"/>
</dbReference>
<dbReference type="OMA" id="MGWIVPS"/>
<dbReference type="Proteomes" id="UP000026915">
    <property type="component" value="Chromosome 9"/>
</dbReference>
<dbReference type="FunFam" id="2.60.40.420:FF:000003">
    <property type="entry name" value="Blue copper"/>
    <property type="match status" value="1"/>
</dbReference>
<feature type="region of interest" description="Disordered" evidence="4">
    <location>
        <begin position="209"/>
        <end position="231"/>
    </location>
</feature>
<evidence type="ECO:0000256" key="5">
    <source>
        <dbReference type="SAM" id="Phobius"/>
    </source>
</evidence>
<dbReference type="PANTHER" id="PTHR33021:SF496">
    <property type="entry name" value="OS08G0482700 PROTEIN"/>
    <property type="match status" value="1"/>
</dbReference>
<protein>
    <submittedName>
        <fullName evidence="7">Copper binding protein 5, putative</fullName>
    </submittedName>
</protein>
<feature type="domain" description="Phytocyanin" evidence="6">
    <location>
        <begin position="108"/>
        <end position="210"/>
    </location>
</feature>
<keyword evidence="3" id="KW-0325">Glycoprotein</keyword>
<name>A0A061GML2_THECC</name>
<evidence type="ECO:0000256" key="2">
    <source>
        <dbReference type="ARBA" id="ARBA00023008"/>
    </source>
</evidence>
<keyword evidence="2" id="KW-0186">Copper</keyword>
<evidence type="ECO:0000313" key="7">
    <source>
        <dbReference type="EMBL" id="EOY31105.1"/>
    </source>
</evidence>
<dbReference type="AlphaFoldDB" id="A0A061GML2"/>
<dbReference type="InterPro" id="IPR008972">
    <property type="entry name" value="Cupredoxin"/>
</dbReference>
<organism evidence="7 8">
    <name type="scientific">Theobroma cacao</name>
    <name type="common">Cacao</name>
    <name type="synonym">Cocoa</name>
    <dbReference type="NCBI Taxonomy" id="3641"/>
    <lineage>
        <taxon>Eukaryota</taxon>
        <taxon>Viridiplantae</taxon>
        <taxon>Streptophyta</taxon>
        <taxon>Embryophyta</taxon>
        <taxon>Tracheophyta</taxon>
        <taxon>Spermatophyta</taxon>
        <taxon>Magnoliopsida</taxon>
        <taxon>eudicotyledons</taxon>
        <taxon>Gunneridae</taxon>
        <taxon>Pentapetalae</taxon>
        <taxon>rosids</taxon>
        <taxon>malvids</taxon>
        <taxon>Malvales</taxon>
        <taxon>Malvaceae</taxon>
        <taxon>Byttnerioideae</taxon>
        <taxon>Theobroma</taxon>
    </lineage>
</organism>
<dbReference type="GO" id="GO:0005886">
    <property type="term" value="C:plasma membrane"/>
    <property type="evidence" value="ECO:0000318"/>
    <property type="project" value="GO_Central"/>
</dbReference>
<keyword evidence="8" id="KW-1185">Reference proteome</keyword>
<reference evidence="7 8" key="1">
    <citation type="journal article" date="2013" name="Genome Biol.">
        <title>The genome sequence of the most widely cultivated cacao type and its use to identify candidate genes regulating pod color.</title>
        <authorList>
            <person name="Motamayor J.C."/>
            <person name="Mockaitis K."/>
            <person name="Schmutz J."/>
            <person name="Haiminen N."/>
            <person name="Iii D.L."/>
            <person name="Cornejo O."/>
            <person name="Findley S.D."/>
            <person name="Zheng P."/>
            <person name="Utro F."/>
            <person name="Royaert S."/>
            <person name="Saski C."/>
            <person name="Jenkins J."/>
            <person name="Podicheti R."/>
            <person name="Zhao M."/>
            <person name="Scheffler B.E."/>
            <person name="Stack J.C."/>
            <person name="Feltus F.A."/>
            <person name="Mustiga G.M."/>
            <person name="Amores F."/>
            <person name="Phillips W."/>
            <person name="Marelli J.P."/>
            <person name="May G.D."/>
            <person name="Shapiro H."/>
            <person name="Ma J."/>
            <person name="Bustamante C.D."/>
            <person name="Schnell R.J."/>
            <person name="Main D."/>
            <person name="Gilbert D."/>
            <person name="Parida L."/>
            <person name="Kuhn D.N."/>
        </authorList>
    </citation>
    <scope>NUCLEOTIDE SEQUENCE [LARGE SCALE GENOMIC DNA]</scope>
    <source>
        <strain evidence="8">cv. Matina 1-6</strain>
    </source>
</reference>
<dbReference type="CDD" id="cd13920">
    <property type="entry name" value="Stellacyanin"/>
    <property type="match status" value="1"/>
</dbReference>
<evidence type="ECO:0000256" key="4">
    <source>
        <dbReference type="SAM" id="MobiDB-lite"/>
    </source>
</evidence>
<evidence type="ECO:0000259" key="6">
    <source>
        <dbReference type="PROSITE" id="PS51485"/>
    </source>
</evidence>
<sequence>MWMAFNNCPHNGKSLNNVVIIHTWLLINSLKASSTTSKKVFTLHYIYSCRGKRKIYKAHTTEAERDRDLGATVRENTSNTERKMARQISIAALFVVLAAVVLQSTYAATYTVGNSTGWRIPPNTDFYDNWTDDTNFVVGDILVFDFTTGIHDVAGVTETAYDACTTTNAIFTETTGPARIRLNTTGEHYFICTFSNHCASGQKLKVEVQNSTTASTPGSSPTTPSGTSSPPSSASSLVAALSLVLMSIALVLLC</sequence>
<dbReference type="PANTHER" id="PTHR33021">
    <property type="entry name" value="BLUE COPPER PROTEIN"/>
    <property type="match status" value="1"/>
</dbReference>
<feature type="transmembrane region" description="Helical" evidence="5">
    <location>
        <begin position="234"/>
        <end position="253"/>
    </location>
</feature>
<dbReference type="Gramene" id="EOY31105">
    <property type="protein sequence ID" value="EOY31105"/>
    <property type="gene ID" value="TCM_038110"/>
</dbReference>
<dbReference type="PROSITE" id="PS51485">
    <property type="entry name" value="PHYTOCYANIN"/>
    <property type="match status" value="1"/>
</dbReference>
<gene>
    <name evidence="7" type="ORF">TCM_038110</name>
</gene>
<dbReference type="HOGENOM" id="CLU_058719_3_2_1"/>
<dbReference type="InParanoid" id="A0A061GML2"/>
<dbReference type="InterPro" id="IPR003245">
    <property type="entry name" value="Phytocyanin_dom"/>
</dbReference>
<proteinExistence type="predicted"/>
<evidence type="ECO:0000256" key="1">
    <source>
        <dbReference type="ARBA" id="ARBA00022723"/>
    </source>
</evidence>
<dbReference type="InterPro" id="IPR039391">
    <property type="entry name" value="Phytocyanin-like"/>
</dbReference>
<dbReference type="Pfam" id="PF02298">
    <property type="entry name" value="Cu_bind_like"/>
    <property type="match status" value="1"/>
</dbReference>
<keyword evidence="5" id="KW-0472">Membrane</keyword>
<accession>A0A061GML2</accession>
<keyword evidence="5" id="KW-1133">Transmembrane helix</keyword>